<dbReference type="GO" id="GO:0004525">
    <property type="term" value="F:ribonuclease III activity"/>
    <property type="evidence" value="ECO:0007669"/>
    <property type="project" value="InterPro"/>
</dbReference>
<dbReference type="PROSITE" id="PS50137">
    <property type="entry name" value="DS_RBD"/>
    <property type="match status" value="1"/>
</dbReference>
<evidence type="ECO:0000256" key="2">
    <source>
        <dbReference type="PROSITE-ProRule" id="PRU00266"/>
    </source>
</evidence>
<dbReference type="Proteomes" id="UP000281549">
    <property type="component" value="Unassembled WGS sequence"/>
</dbReference>
<evidence type="ECO:0000313" key="6">
    <source>
        <dbReference type="Proteomes" id="UP000281549"/>
    </source>
</evidence>
<proteinExistence type="predicted"/>
<feature type="domain" description="DRBM" evidence="3">
    <location>
        <begin position="149"/>
        <end position="227"/>
    </location>
</feature>
<dbReference type="InterPro" id="IPR014720">
    <property type="entry name" value="dsRBD_dom"/>
</dbReference>
<dbReference type="Pfam" id="PF14622">
    <property type="entry name" value="Ribonucleas_3_3"/>
    <property type="match status" value="1"/>
</dbReference>
<dbReference type="AlphaFoldDB" id="A0A4V1J0B3"/>
<feature type="domain" description="RNase III" evidence="4">
    <location>
        <begin position="20"/>
        <end position="140"/>
    </location>
</feature>
<evidence type="ECO:0000256" key="1">
    <source>
        <dbReference type="ARBA" id="ARBA00022884"/>
    </source>
</evidence>
<dbReference type="GO" id="GO:0003723">
    <property type="term" value="F:RNA binding"/>
    <property type="evidence" value="ECO:0007669"/>
    <property type="project" value="UniProtKB-UniRule"/>
</dbReference>
<accession>A0A4V1J0B3</accession>
<dbReference type="CDD" id="cd00593">
    <property type="entry name" value="RIBOc"/>
    <property type="match status" value="1"/>
</dbReference>
<dbReference type="SMART" id="SM00535">
    <property type="entry name" value="RIBOc"/>
    <property type="match status" value="1"/>
</dbReference>
<dbReference type="SUPFAM" id="SSF69065">
    <property type="entry name" value="RNase III domain-like"/>
    <property type="match status" value="1"/>
</dbReference>
<evidence type="ECO:0000259" key="4">
    <source>
        <dbReference type="PROSITE" id="PS50142"/>
    </source>
</evidence>
<dbReference type="InterPro" id="IPR000999">
    <property type="entry name" value="RNase_III_dom"/>
</dbReference>
<dbReference type="Gene3D" id="1.10.1520.10">
    <property type="entry name" value="Ribonuclease III domain"/>
    <property type="match status" value="1"/>
</dbReference>
<sequence length="263" mass="29667">MTNNLELQGRISASPLTAAEHALAARMGLEELSPKRFLDAIIHPSADPSNTRFAKLSYMGSAALKMYITEYIYFKYPKLPVAPLTATIGEFYAHNVLFDVAQKYGVQKVVCRLPKNYLTDKTIACQSLLALIGALYWERGALACRQFILNNFCYRLSMNYNPLKHYYYVNSILSAHLRRLQKPRAEYSAMYIMGVYSGEEKLGEGFAPNEKQARRSAAMNALRQFYCVRVEEPDLPSSEDYSATPIEDPGVIFPKAGKEFIGN</sequence>
<evidence type="ECO:0000313" key="5">
    <source>
        <dbReference type="EMBL" id="RKP20959.1"/>
    </source>
</evidence>
<keyword evidence="1 2" id="KW-0694">RNA-binding</keyword>
<organism evidence="5 6">
    <name type="scientific">Rozella allomycis (strain CSF55)</name>
    <dbReference type="NCBI Taxonomy" id="988480"/>
    <lineage>
        <taxon>Eukaryota</taxon>
        <taxon>Fungi</taxon>
        <taxon>Fungi incertae sedis</taxon>
        <taxon>Cryptomycota</taxon>
        <taxon>Cryptomycota incertae sedis</taxon>
        <taxon>Rozella</taxon>
    </lineage>
</organism>
<protein>
    <submittedName>
        <fullName evidence="5">Ribonuclease III</fullName>
    </submittedName>
</protein>
<name>A0A4V1J0B3_ROZAC</name>
<gene>
    <name evidence="5" type="ORF">ROZALSC1DRAFT_27592</name>
</gene>
<dbReference type="Gene3D" id="3.30.160.20">
    <property type="match status" value="1"/>
</dbReference>
<dbReference type="GO" id="GO:0006396">
    <property type="term" value="P:RNA processing"/>
    <property type="evidence" value="ECO:0007669"/>
    <property type="project" value="InterPro"/>
</dbReference>
<dbReference type="PROSITE" id="PS50142">
    <property type="entry name" value="RNASE_3_2"/>
    <property type="match status" value="1"/>
</dbReference>
<dbReference type="EMBL" id="ML005003">
    <property type="protein sequence ID" value="RKP20959.1"/>
    <property type="molecule type" value="Genomic_DNA"/>
</dbReference>
<dbReference type="SUPFAM" id="SSF54768">
    <property type="entry name" value="dsRNA-binding domain-like"/>
    <property type="match status" value="1"/>
</dbReference>
<reference evidence="6" key="1">
    <citation type="journal article" date="2018" name="Nat. Microbiol.">
        <title>Leveraging single-cell genomics to expand the fungal tree of life.</title>
        <authorList>
            <person name="Ahrendt S.R."/>
            <person name="Quandt C.A."/>
            <person name="Ciobanu D."/>
            <person name="Clum A."/>
            <person name="Salamov A."/>
            <person name="Andreopoulos B."/>
            <person name="Cheng J.F."/>
            <person name="Woyke T."/>
            <person name="Pelin A."/>
            <person name="Henrissat B."/>
            <person name="Reynolds N.K."/>
            <person name="Benny G.L."/>
            <person name="Smith M.E."/>
            <person name="James T.Y."/>
            <person name="Grigoriev I.V."/>
        </authorList>
    </citation>
    <scope>NUCLEOTIDE SEQUENCE [LARGE SCALE GENOMIC DNA]</scope>
    <source>
        <strain evidence="6">CSF55</strain>
    </source>
</reference>
<evidence type="ECO:0000259" key="3">
    <source>
        <dbReference type="PROSITE" id="PS50137"/>
    </source>
</evidence>
<dbReference type="InterPro" id="IPR036389">
    <property type="entry name" value="RNase_III_sf"/>
</dbReference>